<organism evidence="2 3">
    <name type="scientific">Thalassospira xianhensis MCCC 1A02616</name>
    <dbReference type="NCBI Taxonomy" id="1177929"/>
    <lineage>
        <taxon>Bacteria</taxon>
        <taxon>Pseudomonadati</taxon>
        <taxon>Pseudomonadota</taxon>
        <taxon>Alphaproteobacteria</taxon>
        <taxon>Rhodospirillales</taxon>
        <taxon>Thalassospiraceae</taxon>
        <taxon>Thalassospira</taxon>
    </lineage>
</organism>
<name>A0A367UDG9_9PROT</name>
<gene>
    <name evidence="2" type="ORF">TH5_09210</name>
</gene>
<reference evidence="2 3" key="1">
    <citation type="submission" date="2014-07" db="EMBL/GenBank/DDBJ databases">
        <title>Draft genome sequence of Thalassospira xianhensis P-4 (MCCC 1A02616).</title>
        <authorList>
            <person name="Lai Q."/>
            <person name="Shao Z."/>
        </authorList>
    </citation>
    <scope>NUCLEOTIDE SEQUENCE [LARGE SCALE GENOMIC DNA]</scope>
    <source>
        <strain evidence="2 3">MCCC 1A02616</strain>
    </source>
</reference>
<protein>
    <submittedName>
        <fullName evidence="2">Uncharacterized protein</fullName>
    </submittedName>
</protein>
<evidence type="ECO:0000256" key="1">
    <source>
        <dbReference type="SAM" id="MobiDB-lite"/>
    </source>
</evidence>
<accession>A0A367UDG9</accession>
<dbReference type="AlphaFoldDB" id="A0A367UDG9"/>
<dbReference type="Proteomes" id="UP000252419">
    <property type="component" value="Unassembled WGS sequence"/>
</dbReference>
<sequence>MPHPPEMKIPETAQDSREYQQQKTYLPFERAYAERELYGGVGRRTKGSFDLEMRTRPDVEVMDLLEMGRLPGAEETHEYLRLAEIKVFYSRRDAANSSYAPKSLLQRCASLE</sequence>
<comment type="caution">
    <text evidence="2">The sequence shown here is derived from an EMBL/GenBank/DDBJ whole genome shotgun (WGS) entry which is preliminary data.</text>
</comment>
<feature type="compositionally biased region" description="Basic and acidic residues" evidence="1">
    <location>
        <begin position="1"/>
        <end position="20"/>
    </location>
</feature>
<dbReference type="EMBL" id="JPWA01000008">
    <property type="protein sequence ID" value="RCK06366.1"/>
    <property type="molecule type" value="Genomic_DNA"/>
</dbReference>
<evidence type="ECO:0000313" key="2">
    <source>
        <dbReference type="EMBL" id="RCK06366.1"/>
    </source>
</evidence>
<keyword evidence="3" id="KW-1185">Reference proteome</keyword>
<proteinExistence type="predicted"/>
<evidence type="ECO:0000313" key="3">
    <source>
        <dbReference type="Proteomes" id="UP000252419"/>
    </source>
</evidence>
<feature type="region of interest" description="Disordered" evidence="1">
    <location>
        <begin position="1"/>
        <end position="21"/>
    </location>
</feature>